<dbReference type="InterPro" id="IPR023601">
    <property type="entry name" value="Golgi_SNAP_su1"/>
</dbReference>
<dbReference type="GO" id="GO:0000139">
    <property type="term" value="C:Golgi membrane"/>
    <property type="evidence" value="ECO:0007669"/>
    <property type="project" value="UniProtKB-SubCell"/>
</dbReference>
<dbReference type="Pfam" id="PF12352">
    <property type="entry name" value="V-SNARE_C"/>
    <property type="match status" value="1"/>
</dbReference>
<comment type="function">
    <text evidence="9">Involved in transport from the ER to the Golgi apparatus as well as in intra-Golgi transport. It belongs to a super-family of proteins called t-SNAREs or soluble NSF (N-ethylmaleimide-sensitive factor) attachment protein receptor.</text>
</comment>
<organism evidence="12 13">
    <name type="scientific">Malassezia vespertilionis</name>
    <dbReference type="NCBI Taxonomy" id="2020962"/>
    <lineage>
        <taxon>Eukaryota</taxon>
        <taxon>Fungi</taxon>
        <taxon>Dikarya</taxon>
        <taxon>Basidiomycota</taxon>
        <taxon>Ustilaginomycotina</taxon>
        <taxon>Malasseziomycetes</taxon>
        <taxon>Malasseziales</taxon>
        <taxon>Malasseziaceae</taxon>
        <taxon>Malassezia</taxon>
    </lineage>
</organism>
<comment type="subcellular location">
    <subcellularLocation>
        <location evidence="1">Golgi apparatus membrane</location>
        <topology evidence="1">Single-pass type IV membrane protein</topology>
    </subcellularLocation>
</comment>
<protein>
    <recommendedName>
        <fullName evidence="9">Golgi SNAP receptor complex member 1</fullName>
    </recommendedName>
</protein>
<keyword evidence="4 11" id="KW-0812">Transmembrane</keyword>
<comment type="similarity">
    <text evidence="2 9">Belongs to the GOSR1 family.</text>
</comment>
<name>A0A2N1JDX0_9BASI</name>
<dbReference type="PIRSF" id="PIRSF027109">
    <property type="entry name" value="Golgi_SNARE"/>
    <property type="match status" value="1"/>
</dbReference>
<keyword evidence="5 9" id="KW-0653">Protein transport</keyword>
<dbReference type="OrthoDB" id="422156at2759"/>
<reference evidence="12 13" key="1">
    <citation type="submission" date="2017-10" db="EMBL/GenBank/DDBJ databases">
        <title>A novel species of cold-tolerant Malassezia isolated from bats.</title>
        <authorList>
            <person name="Lorch J.M."/>
            <person name="Palmer J.M."/>
            <person name="Vanderwolf K.J."/>
            <person name="Schmidt K.Z."/>
            <person name="Verant M.L."/>
            <person name="Weller T.J."/>
            <person name="Blehert D.S."/>
        </authorList>
    </citation>
    <scope>NUCLEOTIDE SEQUENCE [LARGE SCALE GENOMIC DNA]</scope>
    <source>
        <strain evidence="12 13">NWHC:44797-103</strain>
    </source>
</reference>
<comment type="subunit">
    <text evidence="9">Component of several multiprotein Golgi SNARE complexes.</text>
</comment>
<keyword evidence="8 9" id="KW-0472">Membrane</keyword>
<dbReference type="Proteomes" id="UP000232875">
    <property type="component" value="Unassembled WGS sequence"/>
</dbReference>
<evidence type="ECO:0000256" key="11">
    <source>
        <dbReference type="SAM" id="Phobius"/>
    </source>
</evidence>
<evidence type="ECO:0000256" key="7">
    <source>
        <dbReference type="ARBA" id="ARBA00023034"/>
    </source>
</evidence>
<dbReference type="GO" id="GO:0006906">
    <property type="term" value="P:vesicle fusion"/>
    <property type="evidence" value="ECO:0007669"/>
    <property type="project" value="TreeGrafter"/>
</dbReference>
<evidence type="ECO:0000256" key="3">
    <source>
        <dbReference type="ARBA" id="ARBA00022448"/>
    </source>
</evidence>
<evidence type="ECO:0000256" key="9">
    <source>
        <dbReference type="PIRNR" id="PIRNR027109"/>
    </source>
</evidence>
<evidence type="ECO:0000313" key="12">
    <source>
        <dbReference type="EMBL" id="PKI84757.1"/>
    </source>
</evidence>
<dbReference type="GO" id="GO:0006888">
    <property type="term" value="P:endoplasmic reticulum to Golgi vesicle-mediated transport"/>
    <property type="evidence" value="ECO:0007669"/>
    <property type="project" value="InterPro"/>
</dbReference>
<keyword evidence="7 9" id="KW-0333">Golgi apparatus</keyword>
<evidence type="ECO:0000313" key="13">
    <source>
        <dbReference type="Proteomes" id="UP000232875"/>
    </source>
</evidence>
<dbReference type="EMBL" id="KZ454988">
    <property type="protein sequence ID" value="PKI84757.1"/>
    <property type="molecule type" value="Genomic_DNA"/>
</dbReference>
<evidence type="ECO:0000256" key="1">
    <source>
        <dbReference type="ARBA" id="ARBA00004409"/>
    </source>
</evidence>
<dbReference type="PANTHER" id="PTHR21094">
    <property type="entry name" value="GOS-28 SNARE- RELATED"/>
    <property type="match status" value="1"/>
</dbReference>
<accession>A0A2N1JDX0</accession>
<evidence type="ECO:0000256" key="2">
    <source>
        <dbReference type="ARBA" id="ARBA00008473"/>
    </source>
</evidence>
<keyword evidence="13" id="KW-1185">Reference proteome</keyword>
<dbReference type="GO" id="GO:0015031">
    <property type="term" value="P:protein transport"/>
    <property type="evidence" value="ECO:0007669"/>
    <property type="project" value="UniProtKB-KW"/>
</dbReference>
<dbReference type="GO" id="GO:0031201">
    <property type="term" value="C:SNARE complex"/>
    <property type="evidence" value="ECO:0007669"/>
    <property type="project" value="TreeGrafter"/>
</dbReference>
<evidence type="ECO:0000256" key="5">
    <source>
        <dbReference type="ARBA" id="ARBA00022927"/>
    </source>
</evidence>
<dbReference type="GO" id="GO:0005484">
    <property type="term" value="F:SNAP receptor activity"/>
    <property type="evidence" value="ECO:0007669"/>
    <property type="project" value="TreeGrafter"/>
</dbReference>
<gene>
    <name evidence="12" type="ORF">MVES_001334</name>
</gene>
<keyword evidence="3 9" id="KW-0813">Transport</keyword>
<evidence type="ECO:0000256" key="6">
    <source>
        <dbReference type="ARBA" id="ARBA00022989"/>
    </source>
</evidence>
<dbReference type="PANTHER" id="PTHR21094:SF2">
    <property type="entry name" value="GOLGI SNAP RECEPTOR COMPLEX MEMBER 1"/>
    <property type="match status" value="1"/>
</dbReference>
<keyword evidence="9" id="KW-0931">ER-Golgi transport</keyword>
<dbReference type="GO" id="GO:0048219">
    <property type="term" value="P:inter-Golgi cisterna vesicle-mediated transport"/>
    <property type="evidence" value="ECO:0007669"/>
    <property type="project" value="TreeGrafter"/>
</dbReference>
<dbReference type="GO" id="GO:0005801">
    <property type="term" value="C:cis-Golgi network"/>
    <property type="evidence" value="ECO:0007669"/>
    <property type="project" value="InterPro"/>
</dbReference>
<keyword evidence="10" id="KW-0175">Coiled coil</keyword>
<evidence type="ECO:0000256" key="10">
    <source>
        <dbReference type="SAM" id="Coils"/>
    </source>
</evidence>
<evidence type="ECO:0000256" key="4">
    <source>
        <dbReference type="ARBA" id="ARBA00022692"/>
    </source>
</evidence>
<evidence type="ECO:0000256" key="8">
    <source>
        <dbReference type="ARBA" id="ARBA00023136"/>
    </source>
</evidence>
<feature type="transmembrane region" description="Helical" evidence="11">
    <location>
        <begin position="219"/>
        <end position="237"/>
    </location>
</feature>
<dbReference type="GO" id="GO:0005797">
    <property type="term" value="C:Golgi medial cisterna"/>
    <property type="evidence" value="ECO:0007669"/>
    <property type="project" value="TreeGrafter"/>
</dbReference>
<keyword evidence="6 11" id="KW-1133">Transmembrane helix</keyword>
<dbReference type="AlphaFoldDB" id="A0A2N1JDX0"/>
<dbReference type="STRING" id="2020962.A0A2N1JDX0"/>
<proteinExistence type="inferred from homology"/>
<sequence>MAWEAQSRRARQVQSRLDAKLTGYSQLVLEAASSTSPFSSAPSDAVALDMENGAQRLDRAAVETEIQALLAQYKEAQEELAMLLNDPMLPPSQTQQHAVQRHRELLIELERDFFRSRTNLTHALDKKALLGHVKQDIDSYRLQHANEMEAYLDERGHLQNAHRMMDDTLDQAYATQSEFRSQHSQLAGALTRMRNTVAQVPGLNNILTLISRRRRRDTVIIALVIGVCVFILLMMGTR</sequence>
<feature type="coiled-coil region" evidence="10">
    <location>
        <begin position="59"/>
        <end position="86"/>
    </location>
</feature>